<keyword evidence="5" id="KW-1185">Reference proteome</keyword>
<dbReference type="EMBL" id="BOPG01000012">
    <property type="protein sequence ID" value="GIJ54729.1"/>
    <property type="molecule type" value="Genomic_DNA"/>
</dbReference>
<feature type="domain" description="N-acetyltransferase" evidence="3">
    <location>
        <begin position="14"/>
        <end position="178"/>
    </location>
</feature>
<dbReference type="GO" id="GO:0016747">
    <property type="term" value="F:acyltransferase activity, transferring groups other than amino-acyl groups"/>
    <property type="evidence" value="ECO:0007669"/>
    <property type="project" value="InterPro"/>
</dbReference>
<evidence type="ECO:0000259" key="3">
    <source>
        <dbReference type="PROSITE" id="PS51186"/>
    </source>
</evidence>
<sequence length="901" mass="92011">MSTVDVLTARGAVVRIRPVTAADTDQLLALHERVSERSRYLRFFSGAPSLSGEVERLVRTDDSTHLALLADDSGRAIGVASYEVTDADHAEFAVLVDDVRQGEGVGTLLLEQLAAEARRHGIAELVGEVLPNNAMMLRVSRDLAPGVDRAMDYELGVTRVRVPTTPDAAALAAVCARDRTAAHHSLRPLLAPRSVAVIGAGRHPGGIGHEVLRALLADRFTGPVYPVNPHAEKIAGLVAYPSVTAVPGPVDLAVVAVPADRARDVVAECATAGVGAAVILTSGLAETGEAGAAAQAEMVRLARAHGLRLVGPKCLGVVNTDPAVRLSATFAPSLPPAGGLAIASQSGAVGVAILESAARTGAGVSSFVSLGNKADVSGNDLLAYWYDDPATKAVALYLESFGNPRRFAWTARALARRKPVLAVKSGRSSGGRRAGASHTAAAAAPDVAVETLFAQAGVIRTDTLGELLDAARMLTDQPLPAGNRLAVIGNAGGLNILAADAADAAGLAVPELSAGVRDRIRAAAPSAAGVANPVDLGAEATPAALATSIAALAASGEVDAVVASFVATRSNDIAGALAALAAAIDDAPELPVAVAVVGAAQPPTTLGSRRAPVFPLPEDAVRALGRAARYAAWRREPLGRQPELSQVDAHRARSIVATALAAGGGWQGAETARDLLACYGIPVVRTAVARGADAAVAVADETGYPVVVKAADPDVVHKSDVGAVWLNLADAAAVRAAYTAIGLALRQEQPTVVVQAMAEAGAELVAGVVHDRLFGSLVMVGLGGVHTDLLGDRAFRLLPVTDADAAAMWRSLRGAPLLTGYRGVPPADTGALEDLLSRVGRLAEDLPEVAELDLNPVLASARGVLAVDVKLRLAPALDEPDTYVRALSPALSRGPSPDVDG</sequence>
<dbReference type="Pfam" id="PF13380">
    <property type="entry name" value="CoA_binding_2"/>
    <property type="match status" value="1"/>
</dbReference>
<dbReference type="Proteomes" id="UP000612585">
    <property type="component" value="Unassembled WGS sequence"/>
</dbReference>
<dbReference type="SUPFAM" id="SSF55729">
    <property type="entry name" value="Acyl-CoA N-acyltransferases (Nat)"/>
    <property type="match status" value="1"/>
</dbReference>
<dbReference type="SUPFAM" id="SSF52210">
    <property type="entry name" value="Succinyl-CoA synthetase domains"/>
    <property type="match status" value="2"/>
</dbReference>
<evidence type="ECO:0000256" key="1">
    <source>
        <dbReference type="PROSITE-ProRule" id="PRU00409"/>
    </source>
</evidence>
<dbReference type="Pfam" id="PF00583">
    <property type="entry name" value="Acetyltransf_1"/>
    <property type="match status" value="1"/>
</dbReference>
<dbReference type="CDD" id="cd04301">
    <property type="entry name" value="NAT_SF"/>
    <property type="match status" value="1"/>
</dbReference>
<dbReference type="Gene3D" id="3.30.470.20">
    <property type="entry name" value="ATP-grasp fold, B domain"/>
    <property type="match status" value="1"/>
</dbReference>
<dbReference type="InterPro" id="IPR000182">
    <property type="entry name" value="GNAT_dom"/>
</dbReference>
<dbReference type="Gene3D" id="3.40.630.30">
    <property type="match status" value="1"/>
</dbReference>
<feature type="domain" description="ATP-grasp" evidence="2">
    <location>
        <begin position="673"/>
        <end position="888"/>
    </location>
</feature>
<dbReference type="GO" id="GO:0046872">
    <property type="term" value="F:metal ion binding"/>
    <property type="evidence" value="ECO:0007669"/>
    <property type="project" value="InterPro"/>
</dbReference>
<dbReference type="Gene3D" id="3.30.1490.20">
    <property type="entry name" value="ATP-grasp fold, A domain"/>
    <property type="match status" value="1"/>
</dbReference>
<dbReference type="Pfam" id="PF13607">
    <property type="entry name" value="Succ_CoA_lig"/>
    <property type="match status" value="1"/>
</dbReference>
<dbReference type="PANTHER" id="PTHR42793:SF1">
    <property type="entry name" value="PEPTIDYL-LYSINE N-ACETYLTRANSFERASE PATZ"/>
    <property type="match status" value="1"/>
</dbReference>
<dbReference type="PROSITE" id="PS50975">
    <property type="entry name" value="ATP_GRASP"/>
    <property type="match status" value="1"/>
</dbReference>
<keyword evidence="1" id="KW-0067">ATP-binding</keyword>
<dbReference type="SUPFAM" id="SSF56059">
    <property type="entry name" value="Glutathione synthetase ATP-binding domain-like"/>
    <property type="match status" value="1"/>
</dbReference>
<dbReference type="GO" id="GO:0005524">
    <property type="term" value="F:ATP binding"/>
    <property type="evidence" value="ECO:0007669"/>
    <property type="project" value="UniProtKB-UniRule"/>
</dbReference>
<dbReference type="InterPro" id="IPR036291">
    <property type="entry name" value="NAD(P)-bd_dom_sf"/>
</dbReference>
<dbReference type="Gene3D" id="3.40.50.261">
    <property type="entry name" value="Succinyl-CoA synthetase domains"/>
    <property type="match status" value="2"/>
</dbReference>
<reference evidence="4" key="1">
    <citation type="submission" date="2021-01" db="EMBL/GenBank/DDBJ databases">
        <title>Whole genome shotgun sequence of Virgisporangium aurantiacum NBRC 16421.</title>
        <authorList>
            <person name="Komaki H."/>
            <person name="Tamura T."/>
        </authorList>
    </citation>
    <scope>NUCLEOTIDE SEQUENCE</scope>
    <source>
        <strain evidence="4">NBRC 16421</strain>
    </source>
</reference>
<dbReference type="InterPro" id="IPR011761">
    <property type="entry name" value="ATP-grasp"/>
</dbReference>
<dbReference type="Gene3D" id="3.40.50.720">
    <property type="entry name" value="NAD(P)-binding Rossmann-like Domain"/>
    <property type="match status" value="1"/>
</dbReference>
<dbReference type="PANTHER" id="PTHR42793">
    <property type="entry name" value="COA BINDING DOMAIN CONTAINING PROTEIN"/>
    <property type="match status" value="1"/>
</dbReference>
<keyword evidence="1" id="KW-0547">Nucleotide-binding</keyword>
<dbReference type="Pfam" id="PF13549">
    <property type="entry name" value="ATP-grasp_5"/>
    <property type="match status" value="1"/>
</dbReference>
<gene>
    <name evidence="4" type="ORF">Vau01_022450</name>
</gene>
<dbReference type="InterPro" id="IPR016181">
    <property type="entry name" value="Acyl_CoA_acyltransferase"/>
</dbReference>
<proteinExistence type="predicted"/>
<dbReference type="SMART" id="SM00881">
    <property type="entry name" value="CoA_binding"/>
    <property type="match status" value="1"/>
</dbReference>
<evidence type="ECO:0000259" key="2">
    <source>
        <dbReference type="PROSITE" id="PS50975"/>
    </source>
</evidence>
<dbReference type="InterPro" id="IPR032875">
    <property type="entry name" value="Succ_CoA_lig_flav_dom"/>
</dbReference>
<dbReference type="SUPFAM" id="SSF51735">
    <property type="entry name" value="NAD(P)-binding Rossmann-fold domains"/>
    <property type="match status" value="1"/>
</dbReference>
<protein>
    <submittedName>
        <fullName evidence="4">Acyl-CoA synthetase</fullName>
    </submittedName>
</protein>
<accession>A0A8J4DYB3</accession>
<comment type="caution">
    <text evidence="4">The sequence shown here is derived from an EMBL/GenBank/DDBJ whole genome shotgun (WGS) entry which is preliminary data.</text>
</comment>
<evidence type="ECO:0000313" key="4">
    <source>
        <dbReference type="EMBL" id="GIJ54729.1"/>
    </source>
</evidence>
<dbReference type="InterPro" id="IPR016102">
    <property type="entry name" value="Succinyl-CoA_synth-like"/>
</dbReference>
<name>A0A8J4DYB3_9ACTN</name>
<dbReference type="InterPro" id="IPR013815">
    <property type="entry name" value="ATP_grasp_subdomain_1"/>
</dbReference>
<evidence type="ECO:0000313" key="5">
    <source>
        <dbReference type="Proteomes" id="UP000612585"/>
    </source>
</evidence>
<dbReference type="AlphaFoldDB" id="A0A8J4DYB3"/>
<dbReference type="InterPro" id="IPR003781">
    <property type="entry name" value="CoA-bd"/>
</dbReference>
<dbReference type="RefSeq" id="WP_203990280.1">
    <property type="nucleotide sequence ID" value="NZ_BOPG01000012.1"/>
</dbReference>
<organism evidence="4 5">
    <name type="scientific">Virgisporangium aurantiacum</name>
    <dbReference type="NCBI Taxonomy" id="175570"/>
    <lineage>
        <taxon>Bacteria</taxon>
        <taxon>Bacillati</taxon>
        <taxon>Actinomycetota</taxon>
        <taxon>Actinomycetes</taxon>
        <taxon>Micromonosporales</taxon>
        <taxon>Micromonosporaceae</taxon>
        <taxon>Virgisporangium</taxon>
    </lineage>
</organism>
<dbReference type="PROSITE" id="PS51186">
    <property type="entry name" value="GNAT"/>
    <property type="match status" value="1"/>
</dbReference>